<name>A0A4P8WGR9_9EURY</name>
<dbReference type="EMBL" id="CP040330">
    <property type="protein sequence ID" value="QCS42567.1"/>
    <property type="molecule type" value="Genomic_DNA"/>
</dbReference>
<dbReference type="KEGG" id="nvr:FEJ81_09420"/>
<evidence type="ECO:0000256" key="1">
    <source>
        <dbReference type="SAM" id="MobiDB-lite"/>
    </source>
</evidence>
<protein>
    <recommendedName>
        <fullName evidence="4">Acetyl-CoA synthetase</fullName>
    </recommendedName>
</protein>
<dbReference type="InterPro" id="IPR042099">
    <property type="entry name" value="ANL_N_sf"/>
</dbReference>
<gene>
    <name evidence="2" type="ORF">FEJ81_09420</name>
</gene>
<dbReference type="PROSITE" id="PS50890">
    <property type="entry name" value="PUA"/>
    <property type="match status" value="1"/>
</dbReference>
<evidence type="ECO:0008006" key="4">
    <source>
        <dbReference type="Google" id="ProtNLM"/>
    </source>
</evidence>
<evidence type="ECO:0000313" key="3">
    <source>
        <dbReference type="Proteomes" id="UP000302218"/>
    </source>
</evidence>
<dbReference type="AlphaFoldDB" id="A0A4P8WGR9"/>
<dbReference type="Proteomes" id="UP000302218">
    <property type="component" value="Chromosome"/>
</dbReference>
<accession>A0A4P8WGR9</accession>
<feature type="region of interest" description="Disordered" evidence="1">
    <location>
        <begin position="214"/>
        <end position="249"/>
    </location>
</feature>
<dbReference type="RefSeq" id="WP_138245051.1">
    <property type="nucleotide sequence ID" value="NZ_CP040330.1"/>
</dbReference>
<evidence type="ECO:0000313" key="2">
    <source>
        <dbReference type="EMBL" id="QCS42567.1"/>
    </source>
</evidence>
<sequence length="249" mass="26430">MNAGTVDDLLTRELRDDRIGLVDATGREYDYHWLCTTSWKAGNFLRHSGVREGVTVGVVGDGPLALLACFGTTLLEGTTRFDPPTDLADAADFRTLVAPVESLADYDLPRGAQRVGYGDEPDAPDVHHFDAGLWSENPSFPPLAIDPETAVLTDGERTVTHGQVLEAARGVVEAAGLEADDRVVVRAPLSDPRTVAAGVIAPLLAKGVIVLSGDEDESDGERGTYAVSSEGVESVPEPNRIDLESVSLP</sequence>
<dbReference type="OrthoDB" id="205088at2157"/>
<reference evidence="3" key="1">
    <citation type="submission" date="2019-05" db="EMBL/GenBank/DDBJ databases">
        <title>Genome sequence and methylation pattern of the halophilic Archaeon Natrinema versiforme BOL5-4.</title>
        <authorList>
            <person name="DasSarma P."/>
            <person name="Anton B.P."/>
            <person name="DasSarma S.L."/>
            <person name="Martinez F.L."/>
            <person name="Guzman D."/>
            <person name="Roberts R.J."/>
            <person name="DasSarma S."/>
        </authorList>
    </citation>
    <scope>NUCLEOTIDE SEQUENCE [LARGE SCALE GENOMIC DNA]</scope>
    <source>
        <strain evidence="3">BOL5-4</strain>
    </source>
</reference>
<dbReference type="GeneID" id="40265491"/>
<dbReference type="Gene3D" id="3.40.50.12780">
    <property type="entry name" value="N-terminal domain of ligase-like"/>
    <property type="match status" value="1"/>
</dbReference>
<proteinExistence type="predicted"/>
<organism evidence="2 3">
    <name type="scientific">Natrinema versiforme</name>
    <dbReference type="NCBI Taxonomy" id="88724"/>
    <lineage>
        <taxon>Archaea</taxon>
        <taxon>Methanobacteriati</taxon>
        <taxon>Methanobacteriota</taxon>
        <taxon>Stenosarchaea group</taxon>
        <taxon>Halobacteria</taxon>
        <taxon>Halobacteriales</taxon>
        <taxon>Natrialbaceae</taxon>
        <taxon>Natrinema</taxon>
    </lineage>
</organism>
<dbReference type="SUPFAM" id="SSF56801">
    <property type="entry name" value="Acetyl-CoA synthetase-like"/>
    <property type="match status" value="1"/>
</dbReference>